<dbReference type="SUPFAM" id="SSF54160">
    <property type="entry name" value="Chromo domain-like"/>
    <property type="match status" value="1"/>
</dbReference>
<accession>A0A8H3Z0X5</accession>
<dbReference type="Gene3D" id="2.40.50.40">
    <property type="match status" value="1"/>
</dbReference>
<dbReference type="Proteomes" id="UP000433883">
    <property type="component" value="Unassembled WGS sequence"/>
</dbReference>
<feature type="region of interest" description="Disordered" evidence="2">
    <location>
        <begin position="1"/>
        <end position="38"/>
    </location>
</feature>
<comment type="subunit">
    <text evidence="1">Component of the NuA4 histone acetyltransferase complex.</text>
</comment>
<evidence type="ECO:0008006" key="6">
    <source>
        <dbReference type="Google" id="ProtNLM"/>
    </source>
</evidence>
<dbReference type="EMBL" id="WNWQ01000516">
    <property type="protein sequence ID" value="KAE9966635.1"/>
    <property type="molecule type" value="Genomic_DNA"/>
</dbReference>
<feature type="region of interest" description="Disordered" evidence="2">
    <location>
        <begin position="372"/>
        <end position="446"/>
    </location>
</feature>
<feature type="compositionally biased region" description="Basic residues" evidence="2">
    <location>
        <begin position="428"/>
        <end position="446"/>
    </location>
</feature>
<gene>
    <name evidence="3" type="ORF">BLS_006883</name>
    <name evidence="4" type="ORF">EG328_002897</name>
</gene>
<evidence type="ECO:0000313" key="5">
    <source>
        <dbReference type="Proteomes" id="UP000447873"/>
    </source>
</evidence>
<proteinExistence type="predicted"/>
<dbReference type="AlphaFoldDB" id="A0A8H3Z0X5"/>
<organism evidence="4 5">
    <name type="scientific">Venturia inaequalis</name>
    <name type="common">Apple scab fungus</name>
    <dbReference type="NCBI Taxonomy" id="5025"/>
    <lineage>
        <taxon>Eukaryota</taxon>
        <taxon>Fungi</taxon>
        <taxon>Dikarya</taxon>
        <taxon>Ascomycota</taxon>
        <taxon>Pezizomycotina</taxon>
        <taxon>Dothideomycetes</taxon>
        <taxon>Pleosporomycetidae</taxon>
        <taxon>Venturiales</taxon>
        <taxon>Venturiaceae</taxon>
        <taxon>Venturia</taxon>
    </lineage>
</organism>
<comment type="caution">
    <text evidence="4">The sequence shown here is derived from an EMBL/GenBank/DDBJ whole genome shotgun (WGS) entry which is preliminary data.</text>
</comment>
<dbReference type="EMBL" id="WNWS01000183">
    <property type="protein sequence ID" value="KAE9975971.1"/>
    <property type="molecule type" value="Genomic_DNA"/>
</dbReference>
<feature type="region of interest" description="Disordered" evidence="2">
    <location>
        <begin position="52"/>
        <end position="103"/>
    </location>
</feature>
<protein>
    <recommendedName>
        <fullName evidence="6">Chromo domain-containing protein</fullName>
    </recommendedName>
</protein>
<feature type="region of interest" description="Disordered" evidence="2">
    <location>
        <begin position="325"/>
        <end position="351"/>
    </location>
</feature>
<feature type="compositionally biased region" description="Low complexity" evidence="2">
    <location>
        <begin position="11"/>
        <end position="27"/>
    </location>
</feature>
<reference evidence="4 5" key="1">
    <citation type="submission" date="2018-12" db="EMBL/GenBank/DDBJ databases">
        <title>Venturia inaequalis Genome Resource.</title>
        <authorList>
            <person name="Lichtner F.J."/>
        </authorList>
    </citation>
    <scope>NUCLEOTIDE SEQUENCE [LARGE SCALE GENOMIC DNA]</scope>
    <source>
        <strain evidence="4 5">120213</strain>
        <strain evidence="3">Bline_iso_100314</strain>
    </source>
</reference>
<evidence type="ECO:0000313" key="3">
    <source>
        <dbReference type="EMBL" id="KAE9966635.1"/>
    </source>
</evidence>
<feature type="region of interest" description="Disordered" evidence="2">
    <location>
        <begin position="130"/>
        <end position="163"/>
    </location>
</feature>
<dbReference type="Proteomes" id="UP000447873">
    <property type="component" value="Unassembled WGS sequence"/>
</dbReference>
<name>A0A8H3Z0X5_VENIN</name>
<dbReference type="CDD" id="cd00024">
    <property type="entry name" value="CD_CSD"/>
    <property type="match status" value="1"/>
</dbReference>
<feature type="compositionally biased region" description="Polar residues" evidence="2">
    <location>
        <begin position="61"/>
        <end position="74"/>
    </location>
</feature>
<feature type="compositionally biased region" description="Acidic residues" evidence="2">
    <location>
        <begin position="152"/>
        <end position="161"/>
    </location>
</feature>
<feature type="compositionally biased region" description="Basic and acidic residues" evidence="2">
    <location>
        <begin position="392"/>
        <end position="427"/>
    </location>
</feature>
<evidence type="ECO:0000256" key="2">
    <source>
        <dbReference type="SAM" id="MobiDB-lite"/>
    </source>
</evidence>
<evidence type="ECO:0000256" key="1">
    <source>
        <dbReference type="ARBA" id="ARBA00011353"/>
    </source>
</evidence>
<sequence>MRMQDPRKRPPGNSSSRPSSRIEAIPRAGPVEDALDNPLYRTTIADMERYLRDNADVPAHSSHTGSGSGRQRLSGNGMKRSGKDEAVEAFDGSDGALAGNGEELANEEAAKAWGEEKMKRQKGLLGVPAADARIGALPESSRRVGGKRKATEDEDKTEDDDTDRKWLDIDGKDTSLLVDGEQQWEVEAIIDAKLMKHKTRKYEPADVCYKVTYKGNWPLWNVNPPWQCKEDLLHCAELVRKFHQDNPKKPGAHRANTFRQEAIGARKEQEASKETTKTTVVAPGKMDRAAESAAWNKETPEQSEIIAISSDPSSSSDSLDTIEPVLNFGPKRRGPRLIKGPHTPTRPRPAEFRRSPLNITLAPGAPLQALGPMGLLGGRPNGNGKIAQSRPMLDEFGSHDGPEQRKRKMDEVVGSKMRTDSEKQDSSRKRKAGKLVRPKKKKKTKS</sequence>
<dbReference type="InterPro" id="IPR016197">
    <property type="entry name" value="Chromo-like_dom_sf"/>
</dbReference>
<evidence type="ECO:0000313" key="4">
    <source>
        <dbReference type="EMBL" id="KAE9975971.1"/>
    </source>
</evidence>